<name>A0A075FNL5_9ARCH</name>
<sequence>MPFSKLKKDIEAAVATNLLVICVDRDDDVGKRLEFQLQWLEEMLVLKRHKD</sequence>
<evidence type="ECO:0000313" key="1">
    <source>
        <dbReference type="EMBL" id="AIE93220.1"/>
    </source>
</evidence>
<accession>A0A075FNL5</accession>
<dbReference type="EMBL" id="KF900389">
    <property type="protein sequence ID" value="AIE93220.1"/>
    <property type="molecule type" value="Genomic_DNA"/>
</dbReference>
<dbReference type="AlphaFoldDB" id="A0A075FNL5"/>
<protein>
    <submittedName>
        <fullName evidence="1">Uncharacterized protein</fullName>
    </submittedName>
</protein>
<organism evidence="1">
    <name type="scientific">uncultured marine thaumarchaeote AD1000_33_B07</name>
    <dbReference type="NCBI Taxonomy" id="1455908"/>
    <lineage>
        <taxon>Archaea</taxon>
        <taxon>Nitrososphaerota</taxon>
        <taxon>environmental samples</taxon>
    </lineage>
</organism>
<proteinExistence type="predicted"/>
<reference evidence="1" key="1">
    <citation type="journal article" date="2014" name="Genome Biol. Evol.">
        <title>Pangenome evidence for extensive interdomain horizontal transfer affecting lineage core and shell genes in uncultured planktonic thaumarchaeota and euryarchaeota.</title>
        <authorList>
            <person name="Deschamps P."/>
            <person name="Zivanovic Y."/>
            <person name="Moreira D."/>
            <person name="Rodriguez-Valera F."/>
            <person name="Lopez-Garcia P."/>
        </authorList>
    </citation>
    <scope>NUCLEOTIDE SEQUENCE</scope>
</reference>